<evidence type="ECO:0000256" key="5">
    <source>
        <dbReference type="SAM" id="Phobius"/>
    </source>
</evidence>
<feature type="transmembrane region" description="Helical" evidence="5">
    <location>
        <begin position="170"/>
        <end position="192"/>
    </location>
</feature>
<reference evidence="7 8" key="1">
    <citation type="submission" date="2024-09" db="EMBL/GenBank/DDBJ databases">
        <title>Taxonomic and Genotyping Characterization of Leptospira Strains isolated from Multiple Sources in Colombia highlights the importance of intermediate species.</title>
        <authorList>
            <person name="Torres Higuera L."/>
            <person name="Rojas Tapias D."/>
            <person name="Jimenez Velasquez S."/>
            <person name="Renjifo Ibanez C."/>
        </authorList>
    </citation>
    <scope>NUCLEOTIDE SEQUENCE [LARGE SCALE GENOMIC DNA]</scope>
    <source>
        <strain evidence="7 8">Lep080</strain>
    </source>
</reference>
<evidence type="ECO:0000256" key="3">
    <source>
        <dbReference type="ARBA" id="ARBA00022989"/>
    </source>
</evidence>
<keyword evidence="2 5" id="KW-0812">Transmembrane</keyword>
<dbReference type="RefSeq" id="WP_375517620.1">
    <property type="nucleotide sequence ID" value="NZ_JBHILI010000009.1"/>
</dbReference>
<dbReference type="Pfam" id="PF04116">
    <property type="entry name" value="FA_hydroxylase"/>
    <property type="match status" value="1"/>
</dbReference>
<evidence type="ECO:0000256" key="2">
    <source>
        <dbReference type="ARBA" id="ARBA00022692"/>
    </source>
</evidence>
<accession>A0ABV5BSM7</accession>
<keyword evidence="7" id="KW-0560">Oxidoreductase</keyword>
<protein>
    <submittedName>
        <fullName evidence="7">Sterol desaturase family protein</fullName>
        <ecNumber evidence="7">1.-.-.-</ecNumber>
    </submittedName>
</protein>
<feature type="transmembrane region" description="Helical" evidence="5">
    <location>
        <begin position="20"/>
        <end position="43"/>
    </location>
</feature>
<evidence type="ECO:0000256" key="1">
    <source>
        <dbReference type="ARBA" id="ARBA00004370"/>
    </source>
</evidence>
<evidence type="ECO:0000313" key="7">
    <source>
        <dbReference type="EMBL" id="MFB5738301.1"/>
    </source>
</evidence>
<dbReference type="EC" id="1.-.-.-" evidence="7"/>
<feature type="domain" description="Fatty acid hydroxylase" evidence="6">
    <location>
        <begin position="104"/>
        <end position="238"/>
    </location>
</feature>
<dbReference type="PANTHER" id="PTHR11863">
    <property type="entry name" value="STEROL DESATURASE"/>
    <property type="match status" value="1"/>
</dbReference>
<comment type="subcellular location">
    <subcellularLocation>
        <location evidence="1">Membrane</location>
    </subcellularLocation>
</comment>
<comment type="caution">
    <text evidence="7">The sequence shown here is derived from an EMBL/GenBank/DDBJ whole genome shotgun (WGS) entry which is preliminary data.</text>
</comment>
<name>A0ABV5BSM7_9LEPT</name>
<feature type="transmembrane region" description="Helical" evidence="5">
    <location>
        <begin position="63"/>
        <end position="84"/>
    </location>
</feature>
<dbReference type="EMBL" id="JBHILJ010000013">
    <property type="protein sequence ID" value="MFB5738301.1"/>
    <property type="molecule type" value="Genomic_DNA"/>
</dbReference>
<sequence>MNSLGEIILQTMKEMTLFQAFFLFLIENLLILGFSVWIGNLLVRKFQDRRISPKPFRIEFQEILWASSTLLLNTAVTVAGLYLWRYGLITFRNDLGPMVLFDTLVLFMAMDASMYFLHRIAHISWIYPLAHKTHHRYENPRPLTLFVLNPFEALGFGILWLSMISLYDSSWIGMSIYLVLNVVFGTLGHLGVEPFPDSWLRLPIFRFLTTSTFHARHHQFPDSNFGFYTSIWDICFGTLYFGYEQSFGKLPET</sequence>
<dbReference type="Proteomes" id="UP001580391">
    <property type="component" value="Unassembled WGS sequence"/>
</dbReference>
<feature type="transmembrane region" description="Helical" evidence="5">
    <location>
        <begin position="142"/>
        <end position="164"/>
    </location>
</feature>
<dbReference type="InterPro" id="IPR006694">
    <property type="entry name" value="Fatty_acid_hydroxylase"/>
</dbReference>
<evidence type="ECO:0000256" key="4">
    <source>
        <dbReference type="ARBA" id="ARBA00023136"/>
    </source>
</evidence>
<dbReference type="GO" id="GO:0016491">
    <property type="term" value="F:oxidoreductase activity"/>
    <property type="evidence" value="ECO:0007669"/>
    <property type="project" value="UniProtKB-KW"/>
</dbReference>
<feature type="transmembrane region" description="Helical" evidence="5">
    <location>
        <begin position="104"/>
        <end position="130"/>
    </location>
</feature>
<keyword evidence="8" id="KW-1185">Reference proteome</keyword>
<evidence type="ECO:0000313" key="8">
    <source>
        <dbReference type="Proteomes" id="UP001580391"/>
    </source>
</evidence>
<dbReference type="InterPro" id="IPR050307">
    <property type="entry name" value="Sterol_Desaturase_Related"/>
</dbReference>
<gene>
    <name evidence="7" type="ORF">ACE5IX_17420</name>
</gene>
<proteinExistence type="predicted"/>
<keyword evidence="4 5" id="KW-0472">Membrane</keyword>
<keyword evidence="3 5" id="KW-1133">Transmembrane helix</keyword>
<evidence type="ECO:0000259" key="6">
    <source>
        <dbReference type="Pfam" id="PF04116"/>
    </source>
</evidence>
<organism evidence="7 8">
    <name type="scientific">Leptospira wolffii</name>
    <dbReference type="NCBI Taxonomy" id="409998"/>
    <lineage>
        <taxon>Bacteria</taxon>
        <taxon>Pseudomonadati</taxon>
        <taxon>Spirochaetota</taxon>
        <taxon>Spirochaetia</taxon>
        <taxon>Leptospirales</taxon>
        <taxon>Leptospiraceae</taxon>
        <taxon>Leptospira</taxon>
    </lineage>
</organism>